<organism evidence="2 3">
    <name type="scientific">Halalkalibacter alkalisediminis</name>
    <dbReference type="NCBI Taxonomy" id="935616"/>
    <lineage>
        <taxon>Bacteria</taxon>
        <taxon>Bacillati</taxon>
        <taxon>Bacillota</taxon>
        <taxon>Bacilli</taxon>
        <taxon>Bacillales</taxon>
        <taxon>Bacillaceae</taxon>
        <taxon>Halalkalibacter</taxon>
    </lineage>
</organism>
<protein>
    <submittedName>
        <fullName evidence="2">VWA-like domain-containing protein</fullName>
    </submittedName>
</protein>
<evidence type="ECO:0000313" key="2">
    <source>
        <dbReference type="EMBL" id="MFC0560744.1"/>
    </source>
</evidence>
<dbReference type="EMBL" id="JBHLTR010000039">
    <property type="protein sequence ID" value="MFC0560744.1"/>
    <property type="molecule type" value="Genomic_DNA"/>
</dbReference>
<reference evidence="2 3" key="1">
    <citation type="submission" date="2024-09" db="EMBL/GenBank/DDBJ databases">
        <authorList>
            <person name="Sun Q."/>
            <person name="Mori K."/>
        </authorList>
    </citation>
    <scope>NUCLEOTIDE SEQUENCE [LARGE SCALE GENOMIC DNA]</scope>
    <source>
        <strain evidence="2 3">NCAIM B.02301</strain>
    </source>
</reference>
<dbReference type="RefSeq" id="WP_273848074.1">
    <property type="nucleotide sequence ID" value="NZ_JAQQWT010000048.1"/>
</dbReference>
<dbReference type="InterPro" id="IPR018698">
    <property type="entry name" value="VWA-like_dom"/>
</dbReference>
<proteinExistence type="predicted"/>
<sequence>MSWQRELLKIMQKNKNKKVALAIDTSNSQTDQSLIEKLRTFIKEMNPDTTLIQADFKIRDISNVTEEKALTYYKHGKSSYTDVLEWANEEEIDTLLYVTDLTGYIYDELTLKPFIYWLVPDQFKPKAPFGKVLNIT</sequence>
<name>A0ABV6NJ03_9BACI</name>
<evidence type="ECO:0000313" key="3">
    <source>
        <dbReference type="Proteomes" id="UP001589833"/>
    </source>
</evidence>
<accession>A0ABV6NJ03</accession>
<gene>
    <name evidence="2" type="ORF">ACFFH4_17350</name>
</gene>
<dbReference type="Pfam" id="PF09967">
    <property type="entry name" value="DUF2201"/>
    <property type="match status" value="1"/>
</dbReference>
<keyword evidence="3" id="KW-1185">Reference proteome</keyword>
<feature type="domain" description="VWA-like" evidence="1">
    <location>
        <begin position="19"/>
        <end position="136"/>
    </location>
</feature>
<comment type="caution">
    <text evidence="2">The sequence shown here is derived from an EMBL/GenBank/DDBJ whole genome shotgun (WGS) entry which is preliminary data.</text>
</comment>
<evidence type="ECO:0000259" key="1">
    <source>
        <dbReference type="Pfam" id="PF09967"/>
    </source>
</evidence>
<dbReference type="Proteomes" id="UP001589833">
    <property type="component" value="Unassembled WGS sequence"/>
</dbReference>